<comment type="caution">
    <text evidence="1">The sequence shown here is derived from an EMBL/GenBank/DDBJ whole genome shotgun (WGS) entry which is preliminary data.</text>
</comment>
<sequence length="115" mass="13179">MPLYDARNPRTHLQPITTAQGLQNISSRTTNVLLLREMYICYGRLRPSHLLGTPQNCSSLFYGKCNRGSSVREFPYVDLPRLSYVFGKQYNPFDFKFGHRGKSCQRVGSLCNKSL</sequence>
<protein>
    <submittedName>
        <fullName evidence="1">Uncharacterized protein</fullName>
    </submittedName>
</protein>
<evidence type="ECO:0000313" key="2">
    <source>
        <dbReference type="Proteomes" id="UP000593577"/>
    </source>
</evidence>
<proteinExistence type="predicted"/>
<name>A0A7J8YDK0_GOSAI</name>
<keyword evidence="2" id="KW-1185">Reference proteome</keyword>
<gene>
    <name evidence="1" type="ORF">Goari_003577</name>
</gene>
<organism evidence="1 2">
    <name type="scientific">Gossypium aridum</name>
    <name type="common">American cotton</name>
    <name type="synonym">Erioxylum aridum</name>
    <dbReference type="NCBI Taxonomy" id="34290"/>
    <lineage>
        <taxon>Eukaryota</taxon>
        <taxon>Viridiplantae</taxon>
        <taxon>Streptophyta</taxon>
        <taxon>Embryophyta</taxon>
        <taxon>Tracheophyta</taxon>
        <taxon>Spermatophyta</taxon>
        <taxon>Magnoliopsida</taxon>
        <taxon>eudicotyledons</taxon>
        <taxon>Gunneridae</taxon>
        <taxon>Pentapetalae</taxon>
        <taxon>rosids</taxon>
        <taxon>malvids</taxon>
        <taxon>Malvales</taxon>
        <taxon>Malvaceae</taxon>
        <taxon>Malvoideae</taxon>
        <taxon>Gossypium</taxon>
    </lineage>
</organism>
<dbReference type="EMBL" id="JABFAA010000011">
    <property type="protein sequence ID" value="MBA0697069.1"/>
    <property type="molecule type" value="Genomic_DNA"/>
</dbReference>
<dbReference type="AlphaFoldDB" id="A0A7J8YDK0"/>
<evidence type="ECO:0000313" key="1">
    <source>
        <dbReference type="EMBL" id="MBA0697069.1"/>
    </source>
</evidence>
<dbReference type="Proteomes" id="UP000593577">
    <property type="component" value="Unassembled WGS sequence"/>
</dbReference>
<accession>A0A7J8YDK0</accession>
<reference evidence="1 2" key="1">
    <citation type="journal article" date="2019" name="Genome Biol. Evol.">
        <title>Insights into the evolution of the New World diploid cottons (Gossypium, subgenus Houzingenia) based on genome sequencing.</title>
        <authorList>
            <person name="Grover C.E."/>
            <person name="Arick M.A. 2nd"/>
            <person name="Thrash A."/>
            <person name="Conover J.L."/>
            <person name="Sanders W.S."/>
            <person name="Peterson D.G."/>
            <person name="Frelichowski J.E."/>
            <person name="Scheffler J.A."/>
            <person name="Scheffler B.E."/>
            <person name="Wendel J.F."/>
        </authorList>
    </citation>
    <scope>NUCLEOTIDE SEQUENCE [LARGE SCALE GENOMIC DNA]</scope>
    <source>
        <strain evidence="1">185</strain>
        <tissue evidence="1">Leaf</tissue>
    </source>
</reference>